<dbReference type="AlphaFoldDB" id="A0A9W8K0I5"/>
<keyword evidence="2" id="KW-0472">Membrane</keyword>
<feature type="transmembrane region" description="Helical" evidence="2">
    <location>
        <begin position="20"/>
        <end position="41"/>
    </location>
</feature>
<keyword evidence="2" id="KW-1133">Transmembrane helix</keyword>
<feature type="transmembrane region" description="Helical" evidence="2">
    <location>
        <begin position="194"/>
        <end position="215"/>
    </location>
</feature>
<feature type="transmembrane region" description="Helical" evidence="2">
    <location>
        <begin position="113"/>
        <end position="131"/>
    </location>
</feature>
<proteinExistence type="predicted"/>
<protein>
    <submittedName>
        <fullName evidence="3">Uncharacterized protein</fullName>
    </submittedName>
</protein>
<gene>
    <name evidence="3" type="ORF">NLJ89_g5569</name>
</gene>
<feature type="transmembrane region" description="Helical" evidence="2">
    <location>
        <begin position="160"/>
        <end position="182"/>
    </location>
</feature>
<comment type="caution">
    <text evidence="3">The sequence shown here is derived from an EMBL/GenBank/DDBJ whole genome shotgun (WGS) entry which is preliminary data.</text>
</comment>
<evidence type="ECO:0000313" key="4">
    <source>
        <dbReference type="Proteomes" id="UP001148786"/>
    </source>
</evidence>
<accession>A0A9W8K0I5</accession>
<dbReference type="EMBL" id="JANKHO010000532">
    <property type="protein sequence ID" value="KAJ3508777.1"/>
    <property type="molecule type" value="Genomic_DNA"/>
</dbReference>
<dbReference type="Proteomes" id="UP001148786">
    <property type="component" value="Unassembled WGS sequence"/>
</dbReference>
<evidence type="ECO:0000313" key="3">
    <source>
        <dbReference type="EMBL" id="KAJ3508777.1"/>
    </source>
</evidence>
<feature type="transmembrane region" description="Helical" evidence="2">
    <location>
        <begin position="61"/>
        <end position="83"/>
    </location>
</feature>
<feature type="region of interest" description="Disordered" evidence="1">
    <location>
        <begin position="308"/>
        <end position="330"/>
    </location>
</feature>
<keyword evidence="2" id="KW-0812">Transmembrane</keyword>
<dbReference type="OrthoDB" id="3351993at2759"/>
<organism evidence="3 4">
    <name type="scientific">Agrocybe chaxingu</name>
    <dbReference type="NCBI Taxonomy" id="84603"/>
    <lineage>
        <taxon>Eukaryota</taxon>
        <taxon>Fungi</taxon>
        <taxon>Dikarya</taxon>
        <taxon>Basidiomycota</taxon>
        <taxon>Agaricomycotina</taxon>
        <taxon>Agaricomycetes</taxon>
        <taxon>Agaricomycetidae</taxon>
        <taxon>Agaricales</taxon>
        <taxon>Agaricineae</taxon>
        <taxon>Strophariaceae</taxon>
        <taxon>Agrocybe</taxon>
    </lineage>
</organism>
<keyword evidence="4" id="KW-1185">Reference proteome</keyword>
<reference evidence="3" key="1">
    <citation type="submission" date="2022-07" db="EMBL/GenBank/DDBJ databases">
        <title>Genome Sequence of Agrocybe chaxingu.</title>
        <authorList>
            <person name="Buettner E."/>
        </authorList>
    </citation>
    <scope>NUCLEOTIDE SEQUENCE</scope>
    <source>
        <strain evidence="3">MP-N11</strain>
    </source>
</reference>
<name>A0A9W8K0I5_9AGAR</name>
<sequence>MSQPTQAPCTNSDPDIAGVGVRLAFFLQALLTFVAPALAIIDGTIDDSRSKRMFGLSMENLFLSGALVLTATMTWALEGPLILSYPLLDQFLDRISGGLAVDFLVNPRTAMPLYFFRFFHGVFGITVWTLVSVRSKALKCTGETFLLPGRAYIREGWVQGIFLLLYAFRIVHAVHTVAWALWRQPILGKDVHPSIMVTRMAIAGLIWIWLFVLTWKLVEKSVQANVVADGENSWGFGQILPMVLVLSHGRRVWKVFRQWQQRRAGYMNETRETELVVRPFRDLTARPVNSVPVAEGRESTAVAVPSGVDRRDGLTRRPTARRRVDSDKDSSKLTVRTTFSELLMPY</sequence>
<evidence type="ECO:0000256" key="2">
    <source>
        <dbReference type="SAM" id="Phobius"/>
    </source>
</evidence>
<evidence type="ECO:0000256" key="1">
    <source>
        <dbReference type="SAM" id="MobiDB-lite"/>
    </source>
</evidence>